<keyword evidence="4" id="KW-0238">DNA-binding</keyword>
<evidence type="ECO:0000256" key="5">
    <source>
        <dbReference type="ARBA" id="ARBA00023163"/>
    </source>
</evidence>
<evidence type="ECO:0000256" key="6">
    <source>
        <dbReference type="ARBA" id="ARBA00023242"/>
    </source>
</evidence>
<dbReference type="GO" id="GO:0005634">
    <property type="term" value="C:nucleus"/>
    <property type="evidence" value="ECO:0007669"/>
    <property type="project" value="UniProtKB-SubCell"/>
</dbReference>
<evidence type="ECO:0000256" key="3">
    <source>
        <dbReference type="ARBA" id="ARBA00023015"/>
    </source>
</evidence>
<keyword evidence="5" id="KW-0804">Transcription</keyword>
<dbReference type="GO" id="GO:0000981">
    <property type="term" value="F:DNA-binding transcription factor activity, RNA polymerase II-specific"/>
    <property type="evidence" value="ECO:0007669"/>
    <property type="project" value="InterPro"/>
</dbReference>
<feature type="compositionally biased region" description="Basic residues" evidence="9">
    <location>
        <begin position="30"/>
        <end position="42"/>
    </location>
</feature>
<dbReference type="STRING" id="1306861.A0A4U6X9D1"/>
<evidence type="ECO:0000259" key="10">
    <source>
        <dbReference type="Pfam" id="PF24990"/>
    </source>
</evidence>
<dbReference type="GO" id="GO:0090173">
    <property type="term" value="P:regulation of synaptonemal complex assembly"/>
    <property type="evidence" value="ECO:0007669"/>
    <property type="project" value="InterPro"/>
</dbReference>
<feature type="compositionally biased region" description="Basic and acidic residues" evidence="9">
    <location>
        <begin position="1"/>
        <end position="26"/>
    </location>
</feature>
<dbReference type="PANTHER" id="PTHR40375:SF2">
    <property type="entry name" value="SPORULATION-SPECIFIC PROTEIN 22"/>
    <property type="match status" value="1"/>
</dbReference>
<keyword evidence="6" id="KW-0539">Nucleus</keyword>
<dbReference type="PANTHER" id="PTHR40375">
    <property type="entry name" value="SPORULATION-SPECIFIC PROTEIN 22"/>
    <property type="match status" value="1"/>
</dbReference>
<gene>
    <name evidence="11" type="primary">RDS2</name>
    <name evidence="11" type="ORF">CTA1_10854</name>
</gene>
<feature type="compositionally biased region" description="Low complexity" evidence="9">
    <location>
        <begin position="232"/>
        <end position="249"/>
    </location>
</feature>
<feature type="compositionally biased region" description="Basic and acidic residues" evidence="9">
    <location>
        <begin position="66"/>
        <end position="78"/>
    </location>
</feature>
<organism evidence="11 12">
    <name type="scientific">Colletotrichum tanaceti</name>
    <dbReference type="NCBI Taxonomy" id="1306861"/>
    <lineage>
        <taxon>Eukaryota</taxon>
        <taxon>Fungi</taxon>
        <taxon>Dikarya</taxon>
        <taxon>Ascomycota</taxon>
        <taxon>Pezizomycotina</taxon>
        <taxon>Sordariomycetes</taxon>
        <taxon>Hypocreomycetidae</taxon>
        <taxon>Glomerellales</taxon>
        <taxon>Glomerellaceae</taxon>
        <taxon>Colletotrichum</taxon>
        <taxon>Colletotrichum destructivum species complex</taxon>
    </lineage>
</organism>
<keyword evidence="2" id="KW-0479">Metal-binding</keyword>
<dbReference type="Gene3D" id="1.25.40.10">
    <property type="entry name" value="Tetratricopeptide repeat domain"/>
    <property type="match status" value="1"/>
</dbReference>
<evidence type="ECO:0000256" key="7">
    <source>
        <dbReference type="ARBA" id="ARBA00023254"/>
    </source>
</evidence>
<dbReference type="CDD" id="cd00067">
    <property type="entry name" value="GAL4"/>
    <property type="match status" value="1"/>
</dbReference>
<dbReference type="Proteomes" id="UP000310108">
    <property type="component" value="Unassembled WGS sequence"/>
</dbReference>
<dbReference type="GO" id="GO:0051321">
    <property type="term" value="P:meiotic cell cycle"/>
    <property type="evidence" value="ECO:0007669"/>
    <property type="project" value="UniProtKB-KW"/>
</dbReference>
<protein>
    <recommendedName>
        <fullName evidence="8">Protein ZIP4 homolog</fullName>
    </recommendedName>
</protein>
<feature type="region of interest" description="Disordered" evidence="9">
    <location>
        <begin position="217"/>
        <end position="273"/>
    </location>
</feature>
<evidence type="ECO:0000256" key="1">
    <source>
        <dbReference type="ARBA" id="ARBA00004123"/>
    </source>
</evidence>
<evidence type="ECO:0000313" key="12">
    <source>
        <dbReference type="Proteomes" id="UP000310108"/>
    </source>
</evidence>
<feature type="region of interest" description="Disordered" evidence="9">
    <location>
        <begin position="1"/>
        <end position="42"/>
    </location>
</feature>
<feature type="compositionally biased region" description="Polar residues" evidence="9">
    <location>
        <begin position="93"/>
        <end position="108"/>
    </location>
</feature>
<dbReference type="EMBL" id="PJEX01000265">
    <property type="protein sequence ID" value="TKW52045.1"/>
    <property type="molecule type" value="Genomic_DNA"/>
</dbReference>
<feature type="domain" description="ERT1/acuK family PAS" evidence="10">
    <location>
        <begin position="388"/>
        <end position="461"/>
    </location>
</feature>
<dbReference type="Pfam" id="PF08631">
    <property type="entry name" value="SPO22"/>
    <property type="match status" value="1"/>
</dbReference>
<evidence type="ECO:0000256" key="9">
    <source>
        <dbReference type="SAM" id="MobiDB-lite"/>
    </source>
</evidence>
<accession>A0A4U6X9D1</accession>
<proteinExistence type="predicted"/>
<dbReference type="InterPro" id="IPR039057">
    <property type="entry name" value="Spo22/ZIP4"/>
</dbReference>
<keyword evidence="7" id="KW-0469">Meiosis</keyword>
<evidence type="ECO:0000256" key="2">
    <source>
        <dbReference type="ARBA" id="ARBA00022723"/>
    </source>
</evidence>
<dbReference type="GO" id="GO:0003677">
    <property type="term" value="F:DNA binding"/>
    <property type="evidence" value="ECO:0007669"/>
    <property type="project" value="UniProtKB-KW"/>
</dbReference>
<dbReference type="InterPro" id="IPR056751">
    <property type="entry name" value="PAS_13"/>
</dbReference>
<name>A0A4U6X9D1_9PEZI</name>
<comment type="caution">
    <text evidence="11">The sequence shown here is derived from an EMBL/GenBank/DDBJ whole genome shotgun (WGS) entry which is preliminary data.</text>
</comment>
<reference evidence="11 12" key="1">
    <citation type="journal article" date="2019" name="PLoS ONE">
        <title>Comparative genome analysis indicates high evolutionary potential of pathogenicity genes in Colletotrichum tanaceti.</title>
        <authorList>
            <person name="Lelwala R.V."/>
            <person name="Korhonen P.K."/>
            <person name="Young N.D."/>
            <person name="Scott J.B."/>
            <person name="Ades P.A."/>
            <person name="Gasser R.B."/>
            <person name="Taylor P.W.J."/>
        </authorList>
    </citation>
    <scope>NUCLEOTIDE SEQUENCE [LARGE SCALE GENOMIC DNA]</scope>
    <source>
        <strain evidence="11">BRIP57314</strain>
    </source>
</reference>
<feature type="region of interest" description="Disordered" evidence="9">
    <location>
        <begin position="65"/>
        <end position="122"/>
    </location>
</feature>
<evidence type="ECO:0000256" key="4">
    <source>
        <dbReference type="ARBA" id="ARBA00023125"/>
    </source>
</evidence>
<comment type="subcellular location">
    <subcellularLocation>
        <location evidence="1">Nucleus</location>
    </subcellularLocation>
</comment>
<dbReference type="InterPro" id="IPR001138">
    <property type="entry name" value="Zn2Cys6_DnaBD"/>
</dbReference>
<dbReference type="InterPro" id="IPR011990">
    <property type="entry name" value="TPR-like_helical_dom_sf"/>
</dbReference>
<dbReference type="Pfam" id="PF24990">
    <property type="entry name" value="PAS_13"/>
    <property type="match status" value="1"/>
</dbReference>
<sequence length="1477" mass="165465">MQDNGKDVKPDAHEDKEKREKPEHNGGHAHPVKSPKKRRKVNHACVYCRRSERPCTRCIKRNIGHLCHDEPRDPDSKKAKSSHAPSAVDDSETTQSDIARSSVDQSAAGSMGPPPPFDRKASAFGTAVLGQGNPLHIVSPGSVSGMPANGSNMNQFAGFSDAWLTAQNHYHDMQSYHPNYMIAPEVTHEFNLLNDFLQTSLLDDGVILSDESQNSPAFSRTAGANDMLPTFGNHNNNNRANAAGTSGNAPSQQMLPPPNLEQGKSISRPGSIAQADKDKAREYYLQAADPSGNDTPEERMDRVLKAKYEAGLLKPFNYVKGYARLGTYLDSHIKPSSKQKILRTIDRFRPKFREKAQALTDMELLYVEMWFEKQLMEYDRVFASMAVPACCWRRTGEIFRGNNEMAELLHVPVEKLRDGKISLHEILTEESLVRYWEEFGTIAFDPAHDTLLTACTLKNPDDKATDPVIRCCFSFMIQRDNHKMWVPLNSRPSSSVTSCPMILPGHDVVTALQMPPLTRPASPKNNPGDKLASFAIFSQTLLKHLRSASDPPAIDSLLAELKPQLEAIANFHTVSKAKSHRAGLDRKGTELWNLCTRLRREDVPGVPPARRKLLLQSRIFAFFMITVARNYSPGAKPQIADLVHLTRLMLKAGKMCIDDESIRTSTNTMRLANAIFSKGAEYVADLGDLQKTMLGPDDLIECKRLDSEYYILRTALAWKEDNLTVAEFMYDKGHLAPQSLDPSSAEKMTEVLYEMGKELSKRGDFPMAARWLERAYDVINAQDLVHLSRDAIELRLAVCQALVHAFLGVDTQGSSQRALELVNYIESEIGDKPVVLLLRLELLQKTPAEVFDVDAYADILRRMVRAFNFSEAHFKLLVHHARKLHDKSPTQATSVVDGMLRGTMASSGRDEWVERLVLLRIWMETTQRDSLAAVEGLATVLAGLQDNLEKPFGASAAVGALTLIWKKIEVNYNQGHFDIADGWCQVALQPLFQNGGPSNMSRLGRCVLPSKPMQHHADKIRKLILCALGRNDTERARQAFHDMSEAAQNEPMTRYLMYKVALRSADRELATECLERVATAAGNEPDFLYACVLEAQQAGDRMCAMQAMKQLVNKFEFSETSPVHLPALLRCNIRLAVSVMESEKDAAKKKAVVEEIIVLFERAAKAIQRNPNDKDGNRLFTLKELDWFCQNAYNLSLKHSDSWDLERLVRLYNSCLAIAAHYPADIPSEAASDLAIRTMFCNFVAAAALVSLARVEDIIERQLQHYLVMRRHVKAYNDALEERAGGLDKRVKTDLTAKLATLMVFDFEAATALKKYDALGYIIRTAKTCRDVNALKAMGDIALRGRLPGQELYSTLGVIVNEIWELEKMKGDRLAKYIRCMFQAVLSLDAALGQRLMKQAIEVARESANGQHPFPPEELEWLVTVAFNQAVDAYNVRQDDECNKWADLAMNLAHYAGDDGELEALLQENRMKLKFEL</sequence>
<keyword evidence="12" id="KW-1185">Reference proteome</keyword>
<dbReference type="InterPro" id="IPR013940">
    <property type="entry name" value="Spo22/ZIP4/TEX11"/>
</dbReference>
<evidence type="ECO:0000256" key="8">
    <source>
        <dbReference type="ARBA" id="ARBA00031845"/>
    </source>
</evidence>
<dbReference type="GO" id="GO:0008270">
    <property type="term" value="F:zinc ion binding"/>
    <property type="evidence" value="ECO:0007669"/>
    <property type="project" value="InterPro"/>
</dbReference>
<keyword evidence="3" id="KW-0805">Transcription regulation</keyword>
<evidence type="ECO:0000313" key="11">
    <source>
        <dbReference type="EMBL" id="TKW52045.1"/>
    </source>
</evidence>